<keyword evidence="2" id="KW-1185">Reference proteome</keyword>
<dbReference type="Proteomes" id="UP001519288">
    <property type="component" value="Unassembled WGS sequence"/>
</dbReference>
<accession>A0ABS4JD62</accession>
<name>A0ABS4JD62_9BACL</name>
<evidence type="ECO:0000313" key="1">
    <source>
        <dbReference type="EMBL" id="MBP1999643.1"/>
    </source>
</evidence>
<dbReference type="RefSeq" id="WP_209859099.1">
    <property type="nucleotide sequence ID" value="NZ_JAGGLD010000001.1"/>
</dbReference>
<evidence type="ECO:0008006" key="3">
    <source>
        <dbReference type="Google" id="ProtNLM"/>
    </source>
</evidence>
<reference evidence="1 2" key="1">
    <citation type="submission" date="2021-03" db="EMBL/GenBank/DDBJ databases">
        <title>Genomic Encyclopedia of Type Strains, Phase IV (KMG-IV): sequencing the most valuable type-strain genomes for metagenomic binning, comparative biology and taxonomic classification.</title>
        <authorList>
            <person name="Goeker M."/>
        </authorList>
    </citation>
    <scope>NUCLEOTIDE SEQUENCE [LARGE SCALE GENOMIC DNA]</scope>
    <source>
        <strain evidence="1 2">DSM 26806</strain>
    </source>
</reference>
<comment type="caution">
    <text evidence="1">The sequence shown here is derived from an EMBL/GenBank/DDBJ whole genome shotgun (WGS) entry which is preliminary data.</text>
</comment>
<sequence>MIEKIMELKSIYPDYICDFIVAICIASPEEFRYQLKKAESNSKRKDIGNSKYNYWIAANLTDIRFRDSLNQGLFSYYYCMANLSLVPIDQIVFEHFIPKLQVPGNIVSACRPCDKFKHDRNPDDFVNMIKDEKIIENDKYVKTKEQKKKLLHFAPLVASRTGNMEIWKNKMIDIAKEDYKIDFSIMHNGPVRYQYAALYRKRWGIYK</sequence>
<dbReference type="Gene3D" id="1.10.30.50">
    <property type="match status" value="1"/>
</dbReference>
<organism evidence="1 2">
    <name type="scientific">Paenibacillus shirakamiensis</name>
    <dbReference type="NCBI Taxonomy" id="1265935"/>
    <lineage>
        <taxon>Bacteria</taxon>
        <taxon>Bacillati</taxon>
        <taxon>Bacillota</taxon>
        <taxon>Bacilli</taxon>
        <taxon>Bacillales</taxon>
        <taxon>Paenibacillaceae</taxon>
        <taxon>Paenibacillus</taxon>
    </lineage>
</organism>
<evidence type="ECO:0000313" key="2">
    <source>
        <dbReference type="Proteomes" id="UP001519288"/>
    </source>
</evidence>
<proteinExistence type="predicted"/>
<dbReference type="EMBL" id="JAGGLD010000001">
    <property type="protein sequence ID" value="MBP1999643.1"/>
    <property type="molecule type" value="Genomic_DNA"/>
</dbReference>
<protein>
    <recommendedName>
        <fullName evidence="3">HNH endonuclease</fullName>
    </recommendedName>
</protein>
<gene>
    <name evidence="1" type="ORF">J2Z69_000662</name>
</gene>